<proteinExistence type="predicted"/>
<protein>
    <submittedName>
        <fullName evidence="1">Uncharacterized protein</fullName>
    </submittedName>
</protein>
<keyword evidence="2" id="KW-1185">Reference proteome</keyword>
<comment type="caution">
    <text evidence="1">The sequence shown here is derived from an EMBL/GenBank/DDBJ whole genome shotgun (WGS) entry which is preliminary data.</text>
</comment>
<organism evidence="1 2">
    <name type="scientific">Streptomyces chengmaiensis</name>
    <dbReference type="NCBI Taxonomy" id="3040919"/>
    <lineage>
        <taxon>Bacteria</taxon>
        <taxon>Bacillati</taxon>
        <taxon>Actinomycetota</taxon>
        <taxon>Actinomycetes</taxon>
        <taxon>Kitasatosporales</taxon>
        <taxon>Streptomycetaceae</taxon>
        <taxon>Streptomyces</taxon>
    </lineage>
</organism>
<gene>
    <name evidence="1" type="ORF">QCN29_34965</name>
</gene>
<name>A0ABT6HYT0_9ACTN</name>
<dbReference type="EMBL" id="JARWBG010000088">
    <property type="protein sequence ID" value="MDH2393868.1"/>
    <property type="molecule type" value="Genomic_DNA"/>
</dbReference>
<dbReference type="RefSeq" id="WP_279933231.1">
    <property type="nucleotide sequence ID" value="NZ_JARWBG010000088.1"/>
</dbReference>
<evidence type="ECO:0000313" key="1">
    <source>
        <dbReference type="EMBL" id="MDH2393868.1"/>
    </source>
</evidence>
<evidence type="ECO:0000313" key="2">
    <source>
        <dbReference type="Proteomes" id="UP001223144"/>
    </source>
</evidence>
<accession>A0ABT6HYT0</accession>
<reference evidence="1 2" key="1">
    <citation type="submission" date="2023-04" db="EMBL/GenBank/DDBJ databases">
        <title>Streptomyces chengmaiensis sp. nov. isolated from the stem of mangrove plant in Hainan.</title>
        <authorList>
            <person name="Huang X."/>
            <person name="Zhou S."/>
            <person name="Chu X."/>
            <person name="Xie Y."/>
            <person name="Lin Y."/>
        </authorList>
    </citation>
    <scope>NUCLEOTIDE SEQUENCE [LARGE SCALE GENOMIC DNA]</scope>
    <source>
        <strain evidence="1 2">HNM0663</strain>
    </source>
</reference>
<dbReference type="Proteomes" id="UP001223144">
    <property type="component" value="Unassembled WGS sequence"/>
</dbReference>
<sequence length="198" mass="21491">MLTLALGATACGTADQPNASTADRSELPGGGEHCELELEERDGLGYPLTLDICAELEKKPVFVEAEVASRGKLRSSRQTGSYVFGTLEAGETAHVVCFDLDHQQVGVIVPDDKLEIPPNSEAVGRYTTRGGRVVAFVHDDSIKGASSQDNRTLWKDLESTVEKELGSYRCDELTVLLAKAGEQFRRPVGWWTSPSPIQ</sequence>